<evidence type="ECO:0000313" key="1">
    <source>
        <dbReference type="EMBL" id="AYV81096.1"/>
    </source>
</evidence>
<reference evidence="1" key="1">
    <citation type="submission" date="2018-10" db="EMBL/GenBank/DDBJ databases">
        <title>Hidden diversity of soil giant viruses.</title>
        <authorList>
            <person name="Schulz F."/>
            <person name="Alteio L."/>
            <person name="Goudeau D."/>
            <person name="Ryan E.M."/>
            <person name="Malmstrom R.R."/>
            <person name="Blanchard J."/>
            <person name="Woyke T."/>
        </authorList>
    </citation>
    <scope>NUCLEOTIDE SEQUENCE</scope>
    <source>
        <strain evidence="1">HAV1</strain>
    </source>
</reference>
<sequence length="60" mass="6577">VDSHSTHGATLDSELQNPSTTSFRLCNSLVIKYLKSRAVIDVAEHIFVKAHIDSGVPTNR</sequence>
<organism evidence="1">
    <name type="scientific">Harvfovirus sp</name>
    <dbReference type="NCBI Taxonomy" id="2487768"/>
    <lineage>
        <taxon>Viruses</taxon>
        <taxon>Varidnaviria</taxon>
        <taxon>Bamfordvirae</taxon>
        <taxon>Nucleocytoviricota</taxon>
        <taxon>Megaviricetes</taxon>
        <taxon>Imitervirales</taxon>
        <taxon>Mimiviridae</taxon>
        <taxon>Klosneuvirinae</taxon>
    </lineage>
</organism>
<gene>
    <name evidence="1" type="ORF">Harvfovirus16_6</name>
</gene>
<name>A0A3G5A1J0_9VIRU</name>
<protein>
    <submittedName>
        <fullName evidence="1">Uncharacterized protein</fullName>
    </submittedName>
</protein>
<dbReference type="EMBL" id="MK072258">
    <property type="protein sequence ID" value="AYV81096.1"/>
    <property type="molecule type" value="Genomic_DNA"/>
</dbReference>
<proteinExistence type="predicted"/>
<feature type="non-terminal residue" evidence="1">
    <location>
        <position position="1"/>
    </location>
</feature>
<accession>A0A3G5A1J0</accession>